<dbReference type="RefSeq" id="WP_069729514.1">
    <property type="nucleotide sequence ID" value="NZ_JABWPE010000025.1"/>
</dbReference>
<gene>
    <name evidence="1" type="ORF">HU668_18200</name>
</gene>
<proteinExistence type="predicted"/>
<dbReference type="GeneID" id="57346986"/>
<dbReference type="EMBL" id="JABWPM010000025">
    <property type="protein sequence ID" value="NUY98391.1"/>
    <property type="molecule type" value="Genomic_DNA"/>
</dbReference>
<accession>A0A7Y6NH75</accession>
<reference evidence="1 2" key="1">
    <citation type="submission" date="2020-05" db="EMBL/GenBank/DDBJ databases">
        <title>Whole Genome Sequences of Enterobacteriales Associated with the International Space Station.</title>
        <authorList>
            <person name="Bharadwaj A."/>
            <person name="Daudu R."/>
            <person name="Singh N."/>
            <person name="Wood J."/>
            <person name="Debieu M."/>
            <person name="Mason C."/>
            <person name="Wang C."/>
            <person name="Venkateswaran K."/>
        </authorList>
    </citation>
    <scope>NUCLEOTIDE SEQUENCE [LARGE SCALE GENOMIC DNA]</scope>
    <source>
        <strain evidence="1 2">IF5SW-B1</strain>
    </source>
</reference>
<evidence type="ECO:0000313" key="1">
    <source>
        <dbReference type="EMBL" id="NUY98391.1"/>
    </source>
</evidence>
<evidence type="ECO:0000313" key="2">
    <source>
        <dbReference type="Proteomes" id="UP000566985"/>
    </source>
</evidence>
<comment type="caution">
    <text evidence="1">The sequence shown here is derived from an EMBL/GenBank/DDBJ whole genome shotgun (WGS) entry which is preliminary data.</text>
</comment>
<dbReference type="AlphaFoldDB" id="A0A7Y6NH75"/>
<protein>
    <submittedName>
        <fullName evidence="1">Uncharacterized protein</fullName>
    </submittedName>
</protein>
<organism evidence="1 2">
    <name type="scientific">Pantoea brenneri</name>
    <dbReference type="NCBI Taxonomy" id="472694"/>
    <lineage>
        <taxon>Bacteria</taxon>
        <taxon>Pseudomonadati</taxon>
        <taxon>Pseudomonadota</taxon>
        <taxon>Gammaproteobacteria</taxon>
        <taxon>Enterobacterales</taxon>
        <taxon>Erwiniaceae</taxon>
        <taxon>Pantoea</taxon>
    </lineage>
</organism>
<sequence length="509" mass="54472">MASPLTWQNVDGPRAGYGGPSFSDALQAINTGLNSLQGVGKSLRDDSVANFDNAKNQNTGALVNALSNITDAGELQKQIASGAFNADNLQKQFGGAIDYGVFNKALQARAGQIQADQEGQLKLNEDTDYQAHQADLAQLAGLANTDPSAYNAALKNLDLGTAAGRILSQTNPYMSATRENATTMRGQDLSHADNQAQIGLARDQFNYRKAMDTKLQAKQDTDDAFASGQNFAVSALKDKSENDATKAFTSSKEFLAMDPDHQKAALTGLTTAYQRGSAMTDAEQQDFQKTMQPVQQITSAIDNKISTLTANFARTNPQFQILQGADELSGKSQQDVVKEMMEGTKYNDAGEVTDKVNAIAQKYNVPPALVASVAKNSQKSSAIRLGGFGREGVTYDWDRLDDGVAAAIKYQSSGQAYQDQQTLGAVTMPAAQLKQQISQVQQTLKRVQAAGGDTTAIKRNLETLQKQGVGVYGALSKTADDVQASANNTVPASASRSFTQGMLDNYRRQ</sequence>
<name>A0A7Y6NH75_9GAMM</name>
<dbReference type="Proteomes" id="UP000566985">
    <property type="component" value="Unassembled WGS sequence"/>
</dbReference>